<dbReference type="RefSeq" id="XP_072844277.1">
    <property type="nucleotide sequence ID" value="XM_072988176.1"/>
</dbReference>
<dbReference type="Gene3D" id="6.10.140.140">
    <property type="match status" value="1"/>
</dbReference>
<keyword evidence="1" id="KW-0479">Metal-binding</keyword>
<dbReference type="InterPro" id="IPR003309">
    <property type="entry name" value="SCAN_dom"/>
</dbReference>
<proteinExistence type="predicted"/>
<dbReference type="RefSeq" id="XP_072844276.1">
    <property type="nucleotide sequence ID" value="XM_072988175.1"/>
</dbReference>
<evidence type="ECO:0000313" key="14">
    <source>
        <dbReference type="RefSeq" id="XP_072844276.1"/>
    </source>
</evidence>
<dbReference type="Gene3D" id="3.30.160.60">
    <property type="entry name" value="Classic Zinc Finger"/>
    <property type="match status" value="7"/>
</dbReference>
<accession>A0ABM5FFU3</accession>
<dbReference type="InterPro" id="IPR001909">
    <property type="entry name" value="KRAB"/>
</dbReference>
<dbReference type="PROSITE" id="PS00028">
    <property type="entry name" value="ZINC_FINGER_C2H2_1"/>
    <property type="match status" value="6"/>
</dbReference>
<name>A0ABM5FFU3_9SAUR</name>
<dbReference type="PANTHER" id="PTHR23234:SF10">
    <property type="entry name" value="RIKEN CDNA 6720489N17 GENE-RELATED"/>
    <property type="match status" value="1"/>
</dbReference>
<reference evidence="13 14" key="1">
    <citation type="submission" date="2025-05" db="UniProtKB">
        <authorList>
            <consortium name="RefSeq"/>
        </authorList>
    </citation>
    <scope>NUCLEOTIDE SEQUENCE [LARGE SCALE GENOMIC DNA]</scope>
</reference>
<dbReference type="PROSITE" id="PS50804">
    <property type="entry name" value="SCAN_BOX"/>
    <property type="match status" value="1"/>
</dbReference>
<evidence type="ECO:0000256" key="8">
    <source>
        <dbReference type="PROSITE-ProRule" id="PRU00042"/>
    </source>
</evidence>
<dbReference type="Gene3D" id="1.10.4020.10">
    <property type="entry name" value="DNA breaking-rejoining enzymes"/>
    <property type="match status" value="1"/>
</dbReference>
<evidence type="ECO:0000313" key="13">
    <source>
        <dbReference type="Proteomes" id="UP001652642"/>
    </source>
</evidence>
<evidence type="ECO:0000256" key="5">
    <source>
        <dbReference type="ARBA" id="ARBA00023015"/>
    </source>
</evidence>
<keyword evidence="2" id="KW-0677">Repeat</keyword>
<dbReference type="GeneID" id="110071387"/>
<dbReference type="PROSITE" id="PS50805">
    <property type="entry name" value="KRAB"/>
    <property type="match status" value="1"/>
</dbReference>
<dbReference type="PANTHER" id="PTHR23234">
    <property type="entry name" value="ZNF44 PROTEIN"/>
    <property type="match status" value="1"/>
</dbReference>
<dbReference type="CDD" id="cd07936">
    <property type="entry name" value="SCAN"/>
    <property type="match status" value="1"/>
</dbReference>
<feature type="region of interest" description="Disordered" evidence="9">
    <location>
        <begin position="136"/>
        <end position="170"/>
    </location>
</feature>
<evidence type="ECO:0000256" key="3">
    <source>
        <dbReference type="ARBA" id="ARBA00022771"/>
    </source>
</evidence>
<dbReference type="Pfam" id="PF00096">
    <property type="entry name" value="zf-C2H2"/>
    <property type="match status" value="6"/>
</dbReference>
<dbReference type="PROSITE" id="PS50157">
    <property type="entry name" value="ZINC_FINGER_C2H2_2"/>
    <property type="match status" value="7"/>
</dbReference>
<dbReference type="InterPro" id="IPR036236">
    <property type="entry name" value="Znf_C2H2_sf"/>
</dbReference>
<dbReference type="InterPro" id="IPR013087">
    <property type="entry name" value="Znf_C2H2_type"/>
</dbReference>
<keyword evidence="13" id="KW-1185">Reference proteome</keyword>
<dbReference type="Pfam" id="PF01352">
    <property type="entry name" value="KRAB"/>
    <property type="match status" value="1"/>
</dbReference>
<evidence type="ECO:0000256" key="6">
    <source>
        <dbReference type="ARBA" id="ARBA00023163"/>
    </source>
</evidence>
<protein>
    <submittedName>
        <fullName evidence="14 15">Uncharacterized protein isoform X1</fullName>
    </submittedName>
</protein>
<feature type="domain" description="C2H2-type" evidence="10">
    <location>
        <begin position="449"/>
        <end position="476"/>
    </location>
</feature>
<dbReference type="RefSeq" id="XP_072844278.1">
    <property type="nucleotide sequence ID" value="XM_072988177.1"/>
</dbReference>
<evidence type="ECO:0000256" key="9">
    <source>
        <dbReference type="SAM" id="MobiDB-lite"/>
    </source>
</evidence>
<feature type="domain" description="KRAB" evidence="12">
    <location>
        <begin position="198"/>
        <end position="275"/>
    </location>
</feature>
<evidence type="ECO:0000313" key="16">
    <source>
        <dbReference type="RefSeq" id="XP_072844278.1"/>
    </source>
</evidence>
<dbReference type="Proteomes" id="UP001652642">
    <property type="component" value="Chromosome 2"/>
</dbReference>
<gene>
    <name evidence="14 15 16" type="primary">LOC110071387</name>
</gene>
<feature type="domain" description="SCAN box" evidence="11">
    <location>
        <begin position="47"/>
        <end position="123"/>
    </location>
</feature>
<keyword evidence="7" id="KW-0539">Nucleus</keyword>
<feature type="domain" description="C2H2-type" evidence="10">
    <location>
        <begin position="477"/>
        <end position="504"/>
    </location>
</feature>
<feature type="domain" description="C2H2-type" evidence="10">
    <location>
        <begin position="505"/>
        <end position="532"/>
    </location>
</feature>
<feature type="domain" description="C2H2-type" evidence="10">
    <location>
        <begin position="365"/>
        <end position="392"/>
    </location>
</feature>
<dbReference type="SUPFAM" id="SSF109640">
    <property type="entry name" value="KRAB domain (Kruppel-associated box)"/>
    <property type="match status" value="1"/>
</dbReference>
<evidence type="ECO:0000256" key="2">
    <source>
        <dbReference type="ARBA" id="ARBA00022737"/>
    </source>
</evidence>
<dbReference type="InterPro" id="IPR050758">
    <property type="entry name" value="Znf_C2H2-type"/>
</dbReference>
<dbReference type="SUPFAM" id="SSF57667">
    <property type="entry name" value="beta-beta-alpha zinc fingers"/>
    <property type="match status" value="4"/>
</dbReference>
<evidence type="ECO:0000256" key="1">
    <source>
        <dbReference type="ARBA" id="ARBA00022723"/>
    </source>
</evidence>
<dbReference type="SUPFAM" id="SSF47353">
    <property type="entry name" value="Retrovirus capsid dimerization domain-like"/>
    <property type="match status" value="1"/>
</dbReference>
<dbReference type="InterPro" id="IPR036051">
    <property type="entry name" value="KRAB_dom_sf"/>
</dbReference>
<feature type="compositionally biased region" description="Basic and acidic residues" evidence="9">
    <location>
        <begin position="156"/>
        <end position="168"/>
    </location>
</feature>
<dbReference type="Pfam" id="PF02023">
    <property type="entry name" value="SCAN"/>
    <property type="match status" value="1"/>
</dbReference>
<dbReference type="SMART" id="SM00349">
    <property type="entry name" value="KRAB"/>
    <property type="match status" value="1"/>
</dbReference>
<keyword evidence="6" id="KW-0804">Transcription</keyword>
<feature type="domain" description="C2H2-type" evidence="10">
    <location>
        <begin position="421"/>
        <end position="448"/>
    </location>
</feature>
<sequence>MAEDKSAGVGAGRDPHRMQNEMSAGLWERKSQDVLDEHIVSSPEQWQRFRCFYEEAEGPREACSRLHHLCRRWLKPERHTKAEILDLVILEQFLAILPLEMSSWVRECGAETSSQAVALAEGFLLSQAEEKRQEEQKWDFLATEKTPSNRRQSKLLRREEHDGDDGGARLKGVATMPMIRNPLSALLSHGEDPDQGPVTFEEVAVNFTQGEWALLDPDERSLHRDVMAENRQMVASLNWGKSRLAAMGPPEFLATISSCHNHKLWEHYVRDQGSYTRGGPYQNTTCRQDLVKSVAPTLQEKEHTSDQRIRGKVYRKAFNKKTQPGNHKKIAREEKKYQYQENGKCLERNSLLDLRQSIDNNRKFYKCQEWGKSLNHNSVLLKYQRVHTGEKPYKCQECGKCFAHNSALRRHQKVHTGEKPYECEECGKCFACKSQLPVHQRVHTGEKPYKCQTCGKCFAHNSALRRHQRVHTGERPYKCQTCGKCFAHNSALRRHQGFHTGEKPYKCQECGKCFTRKSQLPVHQRVHTGEKPYKCQTCGKCFADSSALRRHQGVHTGEKP</sequence>
<dbReference type="CDD" id="cd07765">
    <property type="entry name" value="KRAB_A-box"/>
    <property type="match status" value="1"/>
</dbReference>
<evidence type="ECO:0000259" key="12">
    <source>
        <dbReference type="PROSITE" id="PS50805"/>
    </source>
</evidence>
<keyword evidence="5" id="KW-0805">Transcription regulation</keyword>
<keyword evidence="3 8" id="KW-0863">Zinc-finger</keyword>
<feature type="domain" description="C2H2-type" evidence="10">
    <location>
        <begin position="533"/>
        <end position="560"/>
    </location>
</feature>
<evidence type="ECO:0000256" key="7">
    <source>
        <dbReference type="ARBA" id="ARBA00023242"/>
    </source>
</evidence>
<feature type="domain" description="C2H2-type" evidence="10">
    <location>
        <begin position="393"/>
        <end position="420"/>
    </location>
</feature>
<evidence type="ECO:0000259" key="10">
    <source>
        <dbReference type="PROSITE" id="PS50157"/>
    </source>
</evidence>
<dbReference type="SMART" id="SM00355">
    <property type="entry name" value="ZnF_C2H2"/>
    <property type="match status" value="6"/>
</dbReference>
<dbReference type="InterPro" id="IPR038269">
    <property type="entry name" value="SCAN_sf"/>
</dbReference>
<keyword evidence="4" id="KW-0862">Zinc</keyword>
<organism evidence="13 15">
    <name type="scientific">Pogona vitticeps</name>
    <name type="common">central bearded dragon</name>
    <dbReference type="NCBI Taxonomy" id="103695"/>
    <lineage>
        <taxon>Eukaryota</taxon>
        <taxon>Metazoa</taxon>
        <taxon>Chordata</taxon>
        <taxon>Craniata</taxon>
        <taxon>Vertebrata</taxon>
        <taxon>Euteleostomi</taxon>
        <taxon>Lepidosauria</taxon>
        <taxon>Squamata</taxon>
        <taxon>Bifurcata</taxon>
        <taxon>Unidentata</taxon>
        <taxon>Episquamata</taxon>
        <taxon>Toxicofera</taxon>
        <taxon>Iguania</taxon>
        <taxon>Acrodonta</taxon>
        <taxon>Agamidae</taxon>
        <taxon>Amphibolurinae</taxon>
        <taxon>Pogona</taxon>
    </lineage>
</organism>
<evidence type="ECO:0000256" key="4">
    <source>
        <dbReference type="ARBA" id="ARBA00022833"/>
    </source>
</evidence>
<dbReference type="SMART" id="SM00431">
    <property type="entry name" value="SCAN"/>
    <property type="match status" value="1"/>
</dbReference>
<evidence type="ECO:0000259" key="11">
    <source>
        <dbReference type="PROSITE" id="PS50804"/>
    </source>
</evidence>
<evidence type="ECO:0000313" key="15">
    <source>
        <dbReference type="RefSeq" id="XP_072844277.1"/>
    </source>
</evidence>